<dbReference type="Gene3D" id="1.10.10.10">
    <property type="entry name" value="Winged helix-like DNA-binding domain superfamily/Winged helix DNA-binding domain"/>
    <property type="match status" value="1"/>
</dbReference>
<dbReference type="OrthoDB" id="9180348at2"/>
<accession>A0A1E8FBK8</accession>
<dbReference type="Proteomes" id="UP000176037">
    <property type="component" value="Unassembled WGS sequence"/>
</dbReference>
<keyword evidence="1 2" id="KW-0238">DNA-binding</keyword>
<gene>
    <name evidence="5" type="ORF">BFC17_03360</name>
</gene>
<dbReference type="Gene3D" id="1.25.40.10">
    <property type="entry name" value="Tetratricopeptide repeat domain"/>
    <property type="match status" value="2"/>
</dbReference>
<feature type="domain" description="OmpR/PhoB-type" evidence="4">
    <location>
        <begin position="6"/>
        <end position="112"/>
    </location>
</feature>
<evidence type="ECO:0000256" key="1">
    <source>
        <dbReference type="ARBA" id="ARBA00023125"/>
    </source>
</evidence>
<dbReference type="SMART" id="SM00862">
    <property type="entry name" value="Trans_reg_C"/>
    <property type="match status" value="1"/>
</dbReference>
<dbReference type="InterPro" id="IPR036388">
    <property type="entry name" value="WH-like_DNA-bd_sf"/>
</dbReference>
<dbReference type="InterPro" id="IPR016032">
    <property type="entry name" value="Sig_transdc_resp-reg_C-effctor"/>
</dbReference>
<dbReference type="Pfam" id="PF20308">
    <property type="entry name" value="TPR-S"/>
    <property type="match status" value="1"/>
</dbReference>
<dbReference type="InterPro" id="IPR011990">
    <property type="entry name" value="TPR-like_helical_dom_sf"/>
</dbReference>
<evidence type="ECO:0000259" key="4">
    <source>
        <dbReference type="PROSITE" id="PS51755"/>
    </source>
</evidence>
<dbReference type="RefSeq" id="WP_070177688.1">
    <property type="nucleotide sequence ID" value="NZ_BMJR01000002.1"/>
</dbReference>
<protein>
    <recommendedName>
        <fullName evidence="4">OmpR/PhoB-type domain-containing protein</fullName>
    </recommendedName>
</protein>
<proteinExistence type="predicted"/>
<dbReference type="AlphaFoldDB" id="A0A1E8FBK8"/>
<dbReference type="STRING" id="1856405.BFC17_03360"/>
<feature type="transmembrane region" description="Helical" evidence="3">
    <location>
        <begin position="136"/>
        <end position="154"/>
    </location>
</feature>
<dbReference type="EMBL" id="MJIC01000015">
    <property type="protein sequence ID" value="OFI33312.1"/>
    <property type="molecule type" value="Genomic_DNA"/>
</dbReference>
<evidence type="ECO:0000313" key="6">
    <source>
        <dbReference type="Proteomes" id="UP000176037"/>
    </source>
</evidence>
<name>A0A1E8FBK8_9ALTE</name>
<dbReference type="InterPro" id="IPR046880">
    <property type="entry name" value="TPR-S"/>
</dbReference>
<evidence type="ECO:0000256" key="2">
    <source>
        <dbReference type="PROSITE-ProRule" id="PRU01091"/>
    </source>
</evidence>
<evidence type="ECO:0000256" key="3">
    <source>
        <dbReference type="SAM" id="Phobius"/>
    </source>
</evidence>
<keyword evidence="3" id="KW-0812">Transmembrane</keyword>
<evidence type="ECO:0000313" key="5">
    <source>
        <dbReference type="EMBL" id="OFI33312.1"/>
    </source>
</evidence>
<dbReference type="GO" id="GO:0000160">
    <property type="term" value="P:phosphorelay signal transduction system"/>
    <property type="evidence" value="ECO:0007669"/>
    <property type="project" value="InterPro"/>
</dbReference>
<organism evidence="5 6">
    <name type="scientific">Alteromonas lipolytica</name>
    <dbReference type="NCBI Taxonomy" id="1856405"/>
    <lineage>
        <taxon>Bacteria</taxon>
        <taxon>Pseudomonadati</taxon>
        <taxon>Pseudomonadota</taxon>
        <taxon>Gammaproteobacteria</taxon>
        <taxon>Alteromonadales</taxon>
        <taxon>Alteromonadaceae</taxon>
        <taxon>Alteromonas/Salinimonas group</taxon>
        <taxon>Alteromonas</taxon>
    </lineage>
</organism>
<sequence length="846" mass="95787">MDFDSNSKIQIADIVIDFSKAQAYSLESFRHQNAQTPAVELDDKSLLLFQLLLSAEDQKVCREELLTKIWEGRIVSDDSLTNLVSQTRSRIKQISSANIIRTMPKKGYALQGEIQSLTSPIQDSPVQHENSKRRTIPFSILVGILICVVGLFWYQSQTPDHYDQTIAVLPVETLSSDSEILNSSLSFTEELTHQLANYPALRVVSKTISATVNKEALGPEQISQALNSRFFIEGSIRQSEGAIRLTLQLIDGQSGLHVFSQIVDTSVDEFKSNREDIIQMLSRLIVNEIPFSIEAVSEQEEAIYIARCDSYLDVAALYEKYILLNIETIAPQAEPACVALSQISANPSLLSKPAEWYLFMAKASVKDRSQRLAYLELGRKYVEQGLARASDDEALLSQNLNLWNYQLWDALRYDSDPEEAFKQVQAIGEKARKIYPDNSTFTNNYAVALRRYGVAVARKGQSPVPHFERAIILLEESITLFPQNANLQHSLGRLYKFYASYLLSIGQEHLPMLQKSIEHYEQAIALEPDQYNVYNNIGNAYQSLTKWLASQYEPYEEALANTRRYYAKALEHAEKKQQVYNNLAALNSTLSKIELSRGNSAMRLTEQGIEYAQQALLSQPDYIWPHFNLMNMFYYQHFEEFATGGNAISAGQQCVAIASKGHELKSNLASTWHTMSLCAQITVRMYLEYNRKEAAISMLNEIDGWIAHSIELNAKAADGYKIRATNQMLKARAGLKFDNALEATLQPIEQALSLRPDEIEVLISALEVVTYYRHASSDKLTAIREQLVELIENNDAQHVAYQLLTLLLTHSNMSSEQWQVEVNKQQAQHGLLASYYGRQYQNLLNN</sequence>
<keyword evidence="3" id="KW-1133">Transmembrane helix</keyword>
<feature type="DNA-binding region" description="OmpR/PhoB-type" evidence="2">
    <location>
        <begin position="6"/>
        <end position="112"/>
    </location>
</feature>
<dbReference type="GO" id="GO:0003677">
    <property type="term" value="F:DNA binding"/>
    <property type="evidence" value="ECO:0007669"/>
    <property type="project" value="UniProtKB-UniRule"/>
</dbReference>
<dbReference type="InterPro" id="IPR001867">
    <property type="entry name" value="OmpR/PhoB-type_DNA-bd"/>
</dbReference>
<reference evidence="5 6" key="1">
    <citation type="submission" date="2016-09" db="EMBL/GenBank/DDBJ databases">
        <title>Alteromonas lipolytica, a new species isolated from sea water.</title>
        <authorList>
            <person name="Wu Y.-H."/>
            <person name="Cheng H."/>
            <person name="Xu X.-W."/>
        </authorList>
    </citation>
    <scope>NUCLEOTIDE SEQUENCE [LARGE SCALE GENOMIC DNA]</scope>
    <source>
        <strain evidence="5 6">JW12</strain>
    </source>
</reference>
<keyword evidence="3" id="KW-0472">Membrane</keyword>
<dbReference type="Pfam" id="PF00486">
    <property type="entry name" value="Trans_reg_C"/>
    <property type="match status" value="1"/>
</dbReference>
<dbReference type="SUPFAM" id="SSF46894">
    <property type="entry name" value="C-terminal effector domain of the bipartite response regulators"/>
    <property type="match status" value="1"/>
</dbReference>
<dbReference type="PROSITE" id="PS51755">
    <property type="entry name" value="OMPR_PHOB"/>
    <property type="match status" value="1"/>
</dbReference>
<keyword evidence="6" id="KW-1185">Reference proteome</keyword>
<dbReference type="SUPFAM" id="SSF48439">
    <property type="entry name" value="Protein prenylyltransferase"/>
    <property type="match status" value="1"/>
</dbReference>
<dbReference type="GO" id="GO:0006355">
    <property type="term" value="P:regulation of DNA-templated transcription"/>
    <property type="evidence" value="ECO:0007669"/>
    <property type="project" value="InterPro"/>
</dbReference>
<comment type="caution">
    <text evidence="5">The sequence shown here is derived from an EMBL/GenBank/DDBJ whole genome shotgun (WGS) entry which is preliminary data.</text>
</comment>